<accession>A0A409VBZ0</accession>
<evidence type="ECO:0000313" key="3">
    <source>
        <dbReference type="Proteomes" id="UP000284842"/>
    </source>
</evidence>
<dbReference type="AlphaFoldDB" id="A0A409VBZ0"/>
<dbReference type="EMBL" id="NHTK01006085">
    <property type="protein sequence ID" value="PPQ64554.1"/>
    <property type="molecule type" value="Genomic_DNA"/>
</dbReference>
<dbReference type="InParanoid" id="A0A409VBZ0"/>
<organism evidence="2 3">
    <name type="scientific">Panaeolus cyanescens</name>
    <dbReference type="NCBI Taxonomy" id="181874"/>
    <lineage>
        <taxon>Eukaryota</taxon>
        <taxon>Fungi</taxon>
        <taxon>Dikarya</taxon>
        <taxon>Basidiomycota</taxon>
        <taxon>Agaricomycotina</taxon>
        <taxon>Agaricomycetes</taxon>
        <taxon>Agaricomycetidae</taxon>
        <taxon>Agaricales</taxon>
        <taxon>Agaricineae</taxon>
        <taxon>Galeropsidaceae</taxon>
        <taxon>Panaeolus</taxon>
    </lineage>
</organism>
<gene>
    <name evidence="2" type="ORF">CVT24_008456</name>
</gene>
<sequence>MQDQHKEHEDGIAEIQVEQEVTDQIDELVKAHVAECLRAHIPQDLQDEIATSKRELERLTHSLHNSESRRANADLRSDKPDSLLATMKMAEDGKVSTRYPKDLKELFGLDNNTTLALMSDYDIERSPGSSEIVNLNKFIHFCGVRYQLVGFAAR</sequence>
<protein>
    <submittedName>
        <fullName evidence="2">Uncharacterized protein</fullName>
    </submittedName>
</protein>
<comment type="caution">
    <text evidence="2">The sequence shown here is derived from an EMBL/GenBank/DDBJ whole genome shotgun (WGS) entry which is preliminary data.</text>
</comment>
<proteinExistence type="predicted"/>
<reference evidence="2 3" key="1">
    <citation type="journal article" date="2018" name="Evol. Lett.">
        <title>Horizontal gene cluster transfer increased hallucinogenic mushroom diversity.</title>
        <authorList>
            <person name="Reynolds H.T."/>
            <person name="Vijayakumar V."/>
            <person name="Gluck-Thaler E."/>
            <person name="Korotkin H.B."/>
            <person name="Matheny P.B."/>
            <person name="Slot J.C."/>
        </authorList>
    </citation>
    <scope>NUCLEOTIDE SEQUENCE [LARGE SCALE GENOMIC DNA]</scope>
    <source>
        <strain evidence="2 3">2629</strain>
    </source>
</reference>
<evidence type="ECO:0000313" key="2">
    <source>
        <dbReference type="EMBL" id="PPQ64554.1"/>
    </source>
</evidence>
<keyword evidence="3" id="KW-1185">Reference proteome</keyword>
<dbReference type="OrthoDB" id="3235759at2759"/>
<feature type="region of interest" description="Disordered" evidence="1">
    <location>
        <begin position="58"/>
        <end position="79"/>
    </location>
</feature>
<name>A0A409VBZ0_9AGAR</name>
<evidence type="ECO:0000256" key="1">
    <source>
        <dbReference type="SAM" id="MobiDB-lite"/>
    </source>
</evidence>
<dbReference type="Proteomes" id="UP000284842">
    <property type="component" value="Unassembled WGS sequence"/>
</dbReference>